<name>A0AAE0BAC6_9CHLO</name>
<evidence type="ECO:0000259" key="4">
    <source>
        <dbReference type="Pfam" id="PF16403"/>
    </source>
</evidence>
<dbReference type="InterPro" id="IPR032179">
    <property type="entry name" value="Cry22Aa_Ig-like"/>
</dbReference>
<evidence type="ECO:0000256" key="1">
    <source>
        <dbReference type="SAM" id="Coils"/>
    </source>
</evidence>
<sequence length="1356" mass="144115">MPPPPMLLVAELDIYEEYDAAVDTDPPVITINGAEYVELLQMDTYSDAGASAYDVFSTRYVAVTTEGLDEVQQCLAEGCITDSEAPLRVQYTASDSSGNTANATTRHVAVLAFCASPSYLCADSSASTGRTCATCQDVDDEAGDGAATSACSCEDFSVDLASTEVVSVESYEPLVDVTPPVLTLLGDGQMAVTDSGIVLMIHTVNKGSEWVDPGVTATDDMDGDLTAGVQSFGVGAVDTTMPSEEPYVVTYSVDDAAGNSAALVRRRVYVIDPCGGAGVDGGDEQVCEELADGGVTCSVSGLCAKMDFTPESDDEEEAMQTPPTLTLLGDSDVEIPLGSTYTACPAEGPCVGEVCDPGASATDDLDGDLTGLVLACSPDGEANRFAVRGVGGCAVQGDVPGVYNITFSVANSAGSVASATRSVTVTAGCGQSYENLCRDHVTCSSDGTCLDDLDGLTDTTVAAGSPTVSLRSSLAMPTAYVEVRQHGEYRACKDNEAQHAEVLCDPGVDAADEEDGNLTAQVVACPPSECEGLVACAGHEWVAKGVQGCVNTSAAVGTVFDVVFQVYDSSQPPNGGNVTRHVSIIAPCASGEELCEDLSCSNVSCAARDAWTIAEEVDATPPTITLLQSSPARVVYGDAAASSALQPCTSADGRYTQAPCAASAQDDVDGDISSSLVTVQRTSCEGCSTAACPRDEVHLCFPGTYGYSYEATDAAGNRGAALLLVRVVEEAAVSAQTVLAAGSDSREEAEAQAAVLLDEASSEAAAFRQGIANLLNSGDSEAGEEVAAEDVAITAADVQAPNASAVGGELSLVVSYTMAVTSAESASKGRRRGLLDLDTYTHDVAALLMTSAGDGQMSQALDLAALEAGATLPTAVTGLANDVTSSQTSIEVDEEAAYRSNIAGEIEGLQLGSARLAADLDEGVLPAVERAGGEADDWTERQLGNWVNRQQSEFESQEYLLADLQKLKLRHAIYVRAQELVHEGLLDAELTLQANLQKMEQTLEAHEEAIAAALALQARQSADGYSSCGLAALHAQGGVRSNLELQYAFAVGGPEASVTSSTTSANQLRRRLSQMDNEDYARYAEYSWWRMPTLADVDELTRTSPFTTPPRYLLASKHVLVGGILSYVKRHKEDAAQPCTKRFAQLQAPCFNQPLGEGYYGRDPVFSPGSSLFRPELQDKVGLFYNTSEDSEMMDGTHRTPRPFWPRHLPGHHAGYPSYIDTRVDEFRAQELYAFLEEGYLVDESVNEIVVHFMTWNSQLQAWTTMKLIWHRERHGDFEVDFHVSSMRLTYWRGETAGDVGWLLLHALWILITICMFYWEIRKLRPRVLRKRCLPPPPPSYPSQPSRSHKLQRLLM</sequence>
<dbReference type="InterPro" id="IPR013783">
    <property type="entry name" value="Ig-like_fold"/>
</dbReference>
<proteinExistence type="predicted"/>
<dbReference type="EMBL" id="LGRX02035841">
    <property type="protein sequence ID" value="KAK3232948.1"/>
    <property type="molecule type" value="Genomic_DNA"/>
</dbReference>
<dbReference type="Proteomes" id="UP001190700">
    <property type="component" value="Unassembled WGS sequence"/>
</dbReference>
<feature type="region of interest" description="Disordered" evidence="2">
    <location>
        <begin position="1337"/>
        <end position="1356"/>
    </location>
</feature>
<dbReference type="Gene3D" id="2.60.40.10">
    <property type="entry name" value="Immunoglobulins"/>
    <property type="match status" value="2"/>
</dbReference>
<keyword evidence="6" id="KW-1185">Reference proteome</keyword>
<evidence type="ECO:0000313" key="6">
    <source>
        <dbReference type="Proteomes" id="UP001190700"/>
    </source>
</evidence>
<accession>A0AAE0BAC6</accession>
<keyword evidence="3" id="KW-1133">Transmembrane helix</keyword>
<dbReference type="Pfam" id="PF16403">
    <property type="entry name" value="Bact_surface_Ig-like"/>
    <property type="match status" value="1"/>
</dbReference>
<comment type="caution">
    <text evidence="5">The sequence shown here is derived from an EMBL/GenBank/DDBJ whole genome shotgun (WGS) entry which is preliminary data.</text>
</comment>
<feature type="domain" description="Pesticidal crystal protein Cry22Aa Ig-like" evidence="4">
    <location>
        <begin position="203"/>
        <end position="270"/>
    </location>
</feature>
<evidence type="ECO:0000256" key="2">
    <source>
        <dbReference type="SAM" id="MobiDB-lite"/>
    </source>
</evidence>
<keyword evidence="3" id="KW-0472">Membrane</keyword>
<feature type="transmembrane region" description="Helical" evidence="3">
    <location>
        <begin position="1300"/>
        <end position="1321"/>
    </location>
</feature>
<evidence type="ECO:0000256" key="3">
    <source>
        <dbReference type="SAM" id="Phobius"/>
    </source>
</evidence>
<organism evidence="5 6">
    <name type="scientific">Cymbomonas tetramitiformis</name>
    <dbReference type="NCBI Taxonomy" id="36881"/>
    <lineage>
        <taxon>Eukaryota</taxon>
        <taxon>Viridiplantae</taxon>
        <taxon>Chlorophyta</taxon>
        <taxon>Pyramimonadophyceae</taxon>
        <taxon>Pyramimonadales</taxon>
        <taxon>Pyramimonadaceae</taxon>
        <taxon>Cymbomonas</taxon>
    </lineage>
</organism>
<reference evidence="5 6" key="1">
    <citation type="journal article" date="2015" name="Genome Biol. Evol.">
        <title>Comparative Genomics of a Bacterivorous Green Alga Reveals Evolutionary Causalities and Consequences of Phago-Mixotrophic Mode of Nutrition.</title>
        <authorList>
            <person name="Burns J.A."/>
            <person name="Paasch A."/>
            <person name="Narechania A."/>
            <person name="Kim E."/>
        </authorList>
    </citation>
    <scope>NUCLEOTIDE SEQUENCE [LARGE SCALE GENOMIC DNA]</scope>
    <source>
        <strain evidence="5 6">PLY_AMNH</strain>
    </source>
</reference>
<gene>
    <name evidence="5" type="ORF">CYMTET_56727</name>
</gene>
<protein>
    <recommendedName>
        <fullName evidence="4">Pesticidal crystal protein Cry22Aa Ig-like domain-containing protein</fullName>
    </recommendedName>
</protein>
<feature type="coiled-coil region" evidence="1">
    <location>
        <begin position="989"/>
        <end position="1016"/>
    </location>
</feature>
<keyword evidence="1" id="KW-0175">Coiled coil</keyword>
<keyword evidence="3" id="KW-0812">Transmembrane</keyword>
<feature type="compositionally biased region" description="Basic residues" evidence="2">
    <location>
        <begin position="1347"/>
        <end position="1356"/>
    </location>
</feature>
<evidence type="ECO:0000313" key="5">
    <source>
        <dbReference type="EMBL" id="KAK3232948.1"/>
    </source>
</evidence>